<name>A0A4R3VAD9_9BURK</name>
<evidence type="ECO:0000313" key="2">
    <source>
        <dbReference type="Proteomes" id="UP000294692"/>
    </source>
</evidence>
<reference evidence="1 2" key="1">
    <citation type="submission" date="2019-03" db="EMBL/GenBank/DDBJ databases">
        <title>Genomic Encyclopedia of Type Strains, Phase IV (KMG-IV): sequencing the most valuable type-strain genomes for metagenomic binning, comparative biology and taxonomic classification.</title>
        <authorList>
            <person name="Goeker M."/>
        </authorList>
    </citation>
    <scope>NUCLEOTIDE SEQUENCE [LARGE SCALE GENOMIC DNA]</scope>
    <source>
        <strain evidence="1 2">DSM 100048</strain>
    </source>
</reference>
<dbReference type="CDD" id="cd01029">
    <property type="entry name" value="TOPRIM_primases"/>
    <property type="match status" value="1"/>
</dbReference>
<organism evidence="1 2">
    <name type="scientific">Paracandidimonas soli</name>
    <dbReference type="NCBI Taxonomy" id="1917182"/>
    <lineage>
        <taxon>Bacteria</taxon>
        <taxon>Pseudomonadati</taxon>
        <taxon>Pseudomonadota</taxon>
        <taxon>Betaproteobacteria</taxon>
        <taxon>Burkholderiales</taxon>
        <taxon>Alcaligenaceae</taxon>
        <taxon>Paracandidimonas</taxon>
    </lineage>
</organism>
<protein>
    <submittedName>
        <fullName evidence="1">Toprim domain-containing protein</fullName>
    </submittedName>
</protein>
<dbReference type="Proteomes" id="UP000294692">
    <property type="component" value="Unassembled WGS sequence"/>
</dbReference>
<evidence type="ECO:0000313" key="1">
    <source>
        <dbReference type="EMBL" id="TCV00534.1"/>
    </source>
</evidence>
<accession>A0A4R3VAD9</accession>
<comment type="caution">
    <text evidence="1">The sequence shown here is derived from an EMBL/GenBank/DDBJ whole genome shotgun (WGS) entry which is preliminary data.</text>
</comment>
<dbReference type="Gene3D" id="3.40.1360.10">
    <property type="match status" value="1"/>
</dbReference>
<dbReference type="Pfam" id="PF13155">
    <property type="entry name" value="Toprim_2"/>
    <property type="match status" value="1"/>
</dbReference>
<dbReference type="InterPro" id="IPR034154">
    <property type="entry name" value="TOPRIM_DnaG/twinkle"/>
</dbReference>
<gene>
    <name evidence="1" type="ORF">EV686_103114</name>
</gene>
<proteinExistence type="predicted"/>
<dbReference type="EMBL" id="SMBX01000003">
    <property type="protein sequence ID" value="TCV00534.1"/>
    <property type="molecule type" value="Genomic_DNA"/>
</dbReference>
<dbReference type="AlphaFoldDB" id="A0A4R3VAD9"/>
<sequence length="901" mass="102696">MSMSPDLLTDALAHLAEFEFKERGGWLRQGRCPSCSRKELYTKADAPWVVRCGRLNNCGYEIHIKELYPQLFEQWSSRYPSTPKNPNAAAEAYLSIHRGFDISKIRGCYTQETYFDQKLNAGTATVRFQIGDTWWERLIDQPGRFGKKARFKYGGSYQGQWWVPPGVHPLNSQKLWLVEGIFDAIALMHHGIDALSLMSCNNYPEKALAELKANRPTGSTLPVLVWALDGNEAGRRYIRKWKARAESEGWLCQAAVIPQRGRTQQDWSDLHLLDRAQEDPEKLHLSQEGLKRYLHEGALLTAKTASEKGLLIYNNSNNHTEFEFAHSNRLYWFKLDVDKYQHALNRIGEENGGLSDDELRERALNESNSIREIANCLPVPLYFQENRITDESWYYFRVTFPHDGKPVKNTFTSSQVSTASEFKKRLLGIAPGAVYTGSNQQLERSMKNQLFNIKRVETVDFIGYSRDLSCYVLGDVAMKDGSLYTLNNEDYFDIGQLSVKSLNQSVELKINSQPHEYQTEWVSQIYEAFGSKGLAALAFWFGTLFCEQIRQAQDSYPFMEIVGEAGAGKSTLIEFLWKLFGRSHYEGFDPSKSTNAGRARNFSQVSGLPVVLIESDREVTGEGKSHVKTFDWDELKTAYNGRSIRSRGMATGGNETYEPPFRGAIVISQNNQVSGSEAIMTRIMHLYFDRAGQSATTKAAANKLSRTDVACVSGFILAATKREAAVMAILNEKAPIYENWLLENPDIRTVRIAKNHGQLMALADALRLVIKITDEQHAELHEQIVRMAVERQMATNSDHPLVIDFWDMYEFLNGDDDIEPRLNHSRNPEREIAINFNHFVMVAADHRQQVPPLRDLKNLLKTSRRYRYDGQRVVNSAIHARNINHKGSTSERCWIFLKEAP</sequence>
<keyword evidence="2" id="KW-1185">Reference proteome</keyword>